<protein>
    <submittedName>
        <fullName evidence="1">Uncharacterized protein</fullName>
    </submittedName>
</protein>
<gene>
    <name evidence="1" type="ORF">Phou_054020</name>
</gene>
<dbReference type="Proteomes" id="UP000482800">
    <property type="component" value="Unassembled WGS sequence"/>
</dbReference>
<keyword evidence="2" id="KW-1185">Reference proteome</keyword>
<evidence type="ECO:0000313" key="1">
    <source>
        <dbReference type="EMBL" id="GFJ81222.1"/>
    </source>
</evidence>
<organism evidence="1 2">
    <name type="scientific">Phytohabitans houttuyneae</name>
    <dbReference type="NCBI Taxonomy" id="1076126"/>
    <lineage>
        <taxon>Bacteria</taxon>
        <taxon>Bacillati</taxon>
        <taxon>Actinomycetota</taxon>
        <taxon>Actinomycetes</taxon>
        <taxon>Micromonosporales</taxon>
        <taxon>Micromonosporaceae</taxon>
    </lineage>
</organism>
<dbReference type="AlphaFoldDB" id="A0A6V8K7N8"/>
<comment type="caution">
    <text evidence="1">The sequence shown here is derived from an EMBL/GenBank/DDBJ whole genome shotgun (WGS) entry which is preliminary data.</text>
</comment>
<name>A0A6V8K7N8_9ACTN</name>
<dbReference type="RefSeq" id="WP_173060095.1">
    <property type="nucleotide sequence ID" value="NZ_BAABGO010000060.1"/>
</dbReference>
<evidence type="ECO:0000313" key="2">
    <source>
        <dbReference type="Proteomes" id="UP000482800"/>
    </source>
</evidence>
<dbReference type="EMBL" id="BLPF01000002">
    <property type="protein sequence ID" value="GFJ81222.1"/>
    <property type="molecule type" value="Genomic_DNA"/>
</dbReference>
<proteinExistence type="predicted"/>
<sequence length="185" mass="20330">MPLSRSLRTDPYPIRAARRAGAAVPIRERAPRRGFVHPAGPADVARVLTFFGPAATYGLRRVELRQRPAGGSGVAVAALRVPGIVLLFEQPAPPWSLSGRLADVTAARLARAGARVAVGEAVTRVDWPSDTLRDFMLFDGLMHEIGHHTVQHAARKRRTRAMRTADHERRADVYATRARHAWAAR</sequence>
<reference evidence="1 2" key="1">
    <citation type="submission" date="2020-03" db="EMBL/GenBank/DDBJ databases">
        <title>Whole genome shotgun sequence of Phytohabitans houttuyneae NBRC 108639.</title>
        <authorList>
            <person name="Komaki H."/>
            <person name="Tamura T."/>
        </authorList>
    </citation>
    <scope>NUCLEOTIDE SEQUENCE [LARGE SCALE GENOMIC DNA]</scope>
    <source>
        <strain evidence="1 2">NBRC 108639</strain>
    </source>
</reference>
<reference evidence="1 2" key="2">
    <citation type="submission" date="2020-03" db="EMBL/GenBank/DDBJ databases">
        <authorList>
            <person name="Ichikawa N."/>
            <person name="Kimura A."/>
            <person name="Kitahashi Y."/>
            <person name="Uohara A."/>
        </authorList>
    </citation>
    <scope>NUCLEOTIDE SEQUENCE [LARGE SCALE GENOMIC DNA]</scope>
    <source>
        <strain evidence="1 2">NBRC 108639</strain>
    </source>
</reference>
<accession>A0A6V8K7N8</accession>